<dbReference type="AlphaFoldDB" id="A0A4C1Z4P4"/>
<reference evidence="2 3" key="1">
    <citation type="journal article" date="2019" name="Commun. Biol.">
        <title>The bagworm genome reveals a unique fibroin gene that provides high tensile strength.</title>
        <authorList>
            <person name="Kono N."/>
            <person name="Nakamura H."/>
            <person name="Ohtoshi R."/>
            <person name="Tomita M."/>
            <person name="Numata K."/>
            <person name="Arakawa K."/>
        </authorList>
    </citation>
    <scope>NUCLEOTIDE SEQUENCE [LARGE SCALE GENOMIC DNA]</scope>
</reference>
<feature type="region of interest" description="Disordered" evidence="1">
    <location>
        <begin position="60"/>
        <end position="88"/>
    </location>
</feature>
<evidence type="ECO:0000313" key="3">
    <source>
        <dbReference type="Proteomes" id="UP000299102"/>
    </source>
</evidence>
<sequence>MIKKTIETPSTDDIRIIIKQMKKGTVPGPDEKESGEIGHIISEQNRNEKAVAELYQLLETDTESSAPSDENEQKINRRNKFTPDFLYT</sequence>
<accession>A0A4C1Z4P4</accession>
<organism evidence="2 3">
    <name type="scientific">Eumeta variegata</name>
    <name type="common">Bagworm moth</name>
    <name type="synonym">Eumeta japonica</name>
    <dbReference type="NCBI Taxonomy" id="151549"/>
    <lineage>
        <taxon>Eukaryota</taxon>
        <taxon>Metazoa</taxon>
        <taxon>Ecdysozoa</taxon>
        <taxon>Arthropoda</taxon>
        <taxon>Hexapoda</taxon>
        <taxon>Insecta</taxon>
        <taxon>Pterygota</taxon>
        <taxon>Neoptera</taxon>
        <taxon>Endopterygota</taxon>
        <taxon>Lepidoptera</taxon>
        <taxon>Glossata</taxon>
        <taxon>Ditrysia</taxon>
        <taxon>Tineoidea</taxon>
        <taxon>Psychidae</taxon>
        <taxon>Oiketicinae</taxon>
        <taxon>Eumeta</taxon>
    </lineage>
</organism>
<protein>
    <submittedName>
        <fullName evidence="2">Uncharacterized protein</fullName>
    </submittedName>
</protein>
<dbReference type="Proteomes" id="UP000299102">
    <property type="component" value="Unassembled WGS sequence"/>
</dbReference>
<proteinExistence type="predicted"/>
<keyword evidence="3" id="KW-1185">Reference proteome</keyword>
<dbReference type="EMBL" id="BGZK01001551">
    <property type="protein sequence ID" value="GBP82163.1"/>
    <property type="molecule type" value="Genomic_DNA"/>
</dbReference>
<comment type="caution">
    <text evidence="2">The sequence shown here is derived from an EMBL/GenBank/DDBJ whole genome shotgun (WGS) entry which is preliminary data.</text>
</comment>
<gene>
    <name evidence="2" type="ORF">EVAR_60453_1</name>
</gene>
<evidence type="ECO:0000313" key="2">
    <source>
        <dbReference type="EMBL" id="GBP82163.1"/>
    </source>
</evidence>
<evidence type="ECO:0000256" key="1">
    <source>
        <dbReference type="SAM" id="MobiDB-lite"/>
    </source>
</evidence>
<name>A0A4C1Z4P4_EUMVA</name>